<dbReference type="HOGENOM" id="CLU_112567_0_0_2"/>
<dbReference type="PIR" id="F75091">
    <property type="entry name" value="F75091"/>
</dbReference>
<dbReference type="KEGG" id="pab:PAB1624"/>
<evidence type="ECO:0000313" key="3">
    <source>
        <dbReference type="EMBL" id="CCE70537.1"/>
    </source>
</evidence>
<organism evidence="2 4">
    <name type="scientific">Pyrococcus abyssi (strain GE5 / Orsay)</name>
    <dbReference type="NCBI Taxonomy" id="272844"/>
    <lineage>
        <taxon>Archaea</taxon>
        <taxon>Methanobacteriati</taxon>
        <taxon>Methanobacteriota</taxon>
        <taxon>Thermococci</taxon>
        <taxon>Thermococcales</taxon>
        <taxon>Thermococcaceae</taxon>
        <taxon>Pyrococcus</taxon>
    </lineage>
</organism>
<dbReference type="PANTHER" id="PTHR33303">
    <property type="entry name" value="CYTOPLASMIC PROTEIN-RELATED"/>
    <property type="match status" value="1"/>
</dbReference>
<protein>
    <submittedName>
        <fullName evidence="3">CoA-binding protein</fullName>
    </submittedName>
</protein>
<reference evidence="2" key="2">
    <citation type="journal article" date="2000" name="J. Mol. Biol.">
        <title>Archaeal homologs of eukaryotic methylation guide small nucleolar RNAs: lessons from the Pyrococcus genomes.</title>
        <authorList>
            <person name="Gaspin C."/>
            <person name="Cavaille J."/>
            <person name="Erauso G."/>
        </authorList>
    </citation>
    <scope>NUCLEOTIDE SEQUENCE</scope>
    <source>
        <strain evidence="2">Orsay</strain>
    </source>
</reference>
<evidence type="ECO:0000313" key="2">
    <source>
        <dbReference type="EMBL" id="CAB50035.1"/>
    </source>
</evidence>
<accession>Q9UZM2</accession>
<sequence>MVRIMPIDRLTDEDVKEILLKYKKIALVGASPKPERDANRVMKYLLEHGYEVYPVNPKYDEVLGRKCYPSVLDIPDDVEVVDLFVRPEFTMDYVEQAIKKGAKVVWFQYYTYNREAFKRAKEAGLIAVANRCMMREHERLIGSKGKEV</sequence>
<keyword evidence="4" id="KW-1185">Reference proteome</keyword>
<dbReference type="AlphaFoldDB" id="Q9UZM2"/>
<gene>
    <name evidence="2" type="ordered locus">PAB1624</name>
</gene>
<dbReference type="Pfam" id="PF13380">
    <property type="entry name" value="CoA_binding_2"/>
    <property type="match status" value="1"/>
</dbReference>
<dbReference type="PATRIC" id="fig|272844.11.peg.1180"/>
<dbReference type="Proteomes" id="UP000009139">
    <property type="component" value="Chromosome"/>
</dbReference>
<dbReference type="InterPro" id="IPR036291">
    <property type="entry name" value="NAD(P)-bd_dom_sf"/>
</dbReference>
<dbReference type="InterPro" id="IPR003781">
    <property type="entry name" value="CoA-bd"/>
</dbReference>
<dbReference type="STRING" id="272844.PAB1624"/>
<dbReference type="SMART" id="SM00881">
    <property type="entry name" value="CoA_binding"/>
    <property type="match status" value="1"/>
</dbReference>
<feature type="domain" description="CoA-binding" evidence="1">
    <location>
        <begin position="19"/>
        <end position="111"/>
    </location>
</feature>
<dbReference type="Proteomes" id="UP000000810">
    <property type="component" value="Chromosome"/>
</dbReference>
<proteinExistence type="predicted"/>
<dbReference type="Gene3D" id="3.40.50.720">
    <property type="entry name" value="NAD(P)-binding Rossmann-like Domain"/>
    <property type="match status" value="1"/>
</dbReference>
<evidence type="ECO:0000313" key="4">
    <source>
        <dbReference type="Proteomes" id="UP000000810"/>
    </source>
</evidence>
<reference evidence="2 4" key="4">
    <citation type="journal article" date="2003" name="Mol. Microbiol.">
        <title>An integrated analysis of the genome of the hyperthermophilic archaeon Pyrococcus abyssi.</title>
        <authorList>
            <person name="Cohen G."/>
            <person name="Barbe V."/>
            <person name="Flament D."/>
            <person name="Galperin M."/>
            <person name="Heilig R."/>
            <person name="Ripp R."/>
            <person name="Lecompte O."/>
            <person name="Prieur D."/>
            <person name="Poch O."/>
            <person name="Quellerou J."/>
            <person name="Thierry J.C."/>
            <person name="Van der Oost J."/>
            <person name="Weissenbach J."/>
            <person name="Zivanovic Y."/>
            <person name="Forterre P."/>
        </authorList>
    </citation>
    <scope>NUCLEOTIDE SEQUENCE [LARGE SCALE GENOMIC DNA]</scope>
    <source>
        <strain evidence="4">GE5 / Orsay</strain>
        <strain evidence="2">Orsay</strain>
    </source>
</reference>
<reference evidence="3 5" key="5">
    <citation type="journal article" date="2012" name="Curr. Microbiol.">
        <title>Re-annotation of two hyperthermophilic archaea Pyrococcus abyssi GE5 and Pyrococcus furiosus DSM 3638.</title>
        <authorList>
            <person name="Gao J."/>
            <person name="Wang J."/>
        </authorList>
    </citation>
    <scope>GENOME REANNOTATION</scope>
    <source>
        <strain evidence="3">GE5</strain>
        <strain evidence="5">GE5 / Orsay</strain>
    </source>
</reference>
<reference evidence="2" key="3">
    <citation type="journal article" date="2001" name="Genome Res.">
        <title>Genome evolution at the genus level: comparison of three complete genomes of hyperthermophilic archaea.</title>
        <authorList>
            <person name="Lecompte O."/>
            <person name="Ripp R."/>
            <person name="Puzos-Barbe V."/>
            <person name="Duprat S."/>
            <person name="Heilig R."/>
            <person name="Dietrich J."/>
            <person name="Thierry J.C."/>
            <person name="Poch O."/>
        </authorList>
    </citation>
    <scope>NUCLEOTIDE SEQUENCE</scope>
    <source>
        <strain evidence="2">Orsay</strain>
    </source>
</reference>
<dbReference type="EMBL" id="HE613800">
    <property type="protein sequence ID" value="CCE70537.1"/>
    <property type="molecule type" value="Genomic_DNA"/>
</dbReference>
<dbReference type="EMBL" id="AJ248286">
    <property type="protein sequence ID" value="CAB50035.1"/>
    <property type="molecule type" value="Genomic_DNA"/>
</dbReference>
<name>Q9UZM2_PYRAB</name>
<dbReference type="PANTHER" id="PTHR33303:SF2">
    <property type="entry name" value="COA-BINDING DOMAIN-CONTAINING PROTEIN"/>
    <property type="match status" value="1"/>
</dbReference>
<dbReference type="SUPFAM" id="SSF51735">
    <property type="entry name" value="NAD(P)-binding Rossmann-fold domains"/>
    <property type="match status" value="1"/>
</dbReference>
<dbReference type="eggNOG" id="arCOG04227">
    <property type="taxonomic scope" value="Archaea"/>
</dbReference>
<evidence type="ECO:0000313" key="5">
    <source>
        <dbReference type="Proteomes" id="UP000009139"/>
    </source>
</evidence>
<dbReference type="OrthoDB" id="42776at2157"/>
<reference evidence="2" key="1">
    <citation type="submission" date="1999-07" db="EMBL/GenBank/DDBJ databases">
        <authorList>
            <person name="Genoscope"/>
        </authorList>
    </citation>
    <scope>NUCLEOTIDE SEQUENCE</scope>
    <source>
        <strain evidence="2">Orsay</strain>
    </source>
</reference>
<dbReference type="RefSeq" id="WP_010868242.1">
    <property type="nucleotide sequence ID" value="NC_000868.1"/>
</dbReference>
<evidence type="ECO:0000259" key="1">
    <source>
        <dbReference type="SMART" id="SM00881"/>
    </source>
</evidence>